<dbReference type="InterPro" id="IPR036163">
    <property type="entry name" value="HMA_dom_sf"/>
</dbReference>
<sequence>MGGSVKRLVLGLLGAVGGGGGHGGKKRTRRRHQHQQQLQLQLQLQTVVVELRVRMDCERCERQVKKALAGITGVEHVEVSRRQQRVTVTGNVDPHKVLRQAQLTGKKAELWRTQNNPAYSSTADMALYGMGAAAQAHERWAAAVPYQRNPDATTLSAEHITDLFSDDNPNACFIM</sequence>
<dbReference type="PROSITE" id="PS50846">
    <property type="entry name" value="HMA_2"/>
    <property type="match status" value="1"/>
</dbReference>
<feature type="signal peptide" evidence="2">
    <location>
        <begin position="1"/>
        <end position="21"/>
    </location>
</feature>
<reference evidence="4 5" key="1">
    <citation type="journal article" date="2010" name="Nature">
        <title>Genome sequencing and analysis of the model grass Brachypodium distachyon.</title>
        <authorList>
            <consortium name="International Brachypodium Initiative"/>
        </authorList>
    </citation>
    <scope>NUCLEOTIDE SEQUENCE [LARGE SCALE GENOMIC DNA]</scope>
    <source>
        <strain evidence="4 5">Bd21</strain>
    </source>
</reference>
<dbReference type="OMA" id="NPAGYYH"/>
<keyword evidence="6" id="KW-1185">Reference proteome</keyword>
<dbReference type="GO" id="GO:0046872">
    <property type="term" value="F:metal ion binding"/>
    <property type="evidence" value="ECO:0007669"/>
    <property type="project" value="UniProtKB-KW"/>
</dbReference>
<evidence type="ECO:0000313" key="6">
    <source>
        <dbReference type="Proteomes" id="UP000008810"/>
    </source>
</evidence>
<organism evidence="5">
    <name type="scientific">Brachypodium distachyon</name>
    <name type="common">Purple false brome</name>
    <name type="synonym">Trachynia distachya</name>
    <dbReference type="NCBI Taxonomy" id="15368"/>
    <lineage>
        <taxon>Eukaryota</taxon>
        <taxon>Viridiplantae</taxon>
        <taxon>Streptophyta</taxon>
        <taxon>Embryophyta</taxon>
        <taxon>Tracheophyta</taxon>
        <taxon>Spermatophyta</taxon>
        <taxon>Magnoliopsida</taxon>
        <taxon>Liliopsida</taxon>
        <taxon>Poales</taxon>
        <taxon>Poaceae</taxon>
        <taxon>BOP clade</taxon>
        <taxon>Pooideae</taxon>
        <taxon>Stipodae</taxon>
        <taxon>Brachypodieae</taxon>
        <taxon>Brachypodium</taxon>
    </lineage>
</organism>
<dbReference type="GeneID" id="100846011"/>
<dbReference type="EnsemblPlants" id="PNT69627">
    <property type="protein sequence ID" value="PNT69627"/>
    <property type="gene ID" value="BRADI_3g59080v3"/>
</dbReference>
<dbReference type="EMBL" id="CM000882">
    <property type="protein sequence ID" value="PNT69627.1"/>
    <property type="molecule type" value="Genomic_DNA"/>
</dbReference>
<dbReference type="Gene3D" id="3.30.70.100">
    <property type="match status" value="1"/>
</dbReference>
<feature type="domain" description="HMA" evidence="3">
    <location>
        <begin position="46"/>
        <end position="109"/>
    </location>
</feature>
<dbReference type="STRING" id="15368.I1IF69"/>
<keyword evidence="2" id="KW-0732">Signal</keyword>
<gene>
    <name evidence="5" type="primary">LOC100846011</name>
    <name evidence="4" type="ORF">BRADI_3g59080v3</name>
</gene>
<dbReference type="Gramene" id="PNT69627">
    <property type="protein sequence ID" value="PNT69627"/>
    <property type="gene ID" value="BRADI_3g59080v3"/>
</dbReference>
<dbReference type="KEGG" id="bdi:100846011"/>
<feature type="chain" id="PRO_5003643957" description="HMA domain-containing protein" evidence="2">
    <location>
        <begin position="22"/>
        <end position="175"/>
    </location>
</feature>
<dbReference type="PANTHER" id="PTHR22814">
    <property type="entry name" value="COPPER TRANSPORT PROTEIN ATOX1-RELATED"/>
    <property type="match status" value="1"/>
</dbReference>
<dbReference type="eggNOG" id="KOG1603">
    <property type="taxonomic scope" value="Eukaryota"/>
</dbReference>
<evidence type="ECO:0000259" key="3">
    <source>
        <dbReference type="PROSITE" id="PS50846"/>
    </source>
</evidence>
<dbReference type="PANTHER" id="PTHR22814:SF145">
    <property type="entry name" value="COPPER ION BINDING PROTEIN"/>
    <property type="match status" value="1"/>
</dbReference>
<evidence type="ECO:0000256" key="1">
    <source>
        <dbReference type="ARBA" id="ARBA00022723"/>
    </source>
</evidence>
<dbReference type="Pfam" id="PF00403">
    <property type="entry name" value="HMA"/>
    <property type="match status" value="1"/>
</dbReference>
<dbReference type="RefSeq" id="XP_003573094.3">
    <property type="nucleotide sequence ID" value="XM_003573046.4"/>
</dbReference>
<proteinExistence type="predicted"/>
<dbReference type="OrthoDB" id="666972at2759"/>
<evidence type="ECO:0000256" key="2">
    <source>
        <dbReference type="SAM" id="SignalP"/>
    </source>
</evidence>
<reference evidence="5" key="3">
    <citation type="submission" date="2018-08" db="UniProtKB">
        <authorList>
            <consortium name="EnsemblPlants"/>
        </authorList>
    </citation>
    <scope>IDENTIFICATION</scope>
    <source>
        <strain evidence="5">cv. Bd21</strain>
    </source>
</reference>
<name>I1IF69_BRADI</name>
<dbReference type="SUPFAM" id="SSF55008">
    <property type="entry name" value="HMA, heavy metal-associated domain"/>
    <property type="match status" value="1"/>
</dbReference>
<evidence type="ECO:0000313" key="5">
    <source>
        <dbReference type="EnsemblPlants" id="PNT69627"/>
    </source>
</evidence>
<dbReference type="CDD" id="cd00371">
    <property type="entry name" value="HMA"/>
    <property type="match status" value="1"/>
</dbReference>
<dbReference type="Proteomes" id="UP000008810">
    <property type="component" value="Chromosome 3"/>
</dbReference>
<keyword evidence="1" id="KW-0479">Metal-binding</keyword>
<reference evidence="4" key="2">
    <citation type="submission" date="2017-06" db="EMBL/GenBank/DDBJ databases">
        <title>WGS assembly of Brachypodium distachyon.</title>
        <authorList>
            <consortium name="The International Brachypodium Initiative"/>
            <person name="Lucas S."/>
            <person name="Harmon-Smith M."/>
            <person name="Lail K."/>
            <person name="Tice H."/>
            <person name="Grimwood J."/>
            <person name="Bruce D."/>
            <person name="Barry K."/>
            <person name="Shu S."/>
            <person name="Lindquist E."/>
            <person name="Wang M."/>
            <person name="Pitluck S."/>
            <person name="Vogel J.P."/>
            <person name="Garvin D.F."/>
            <person name="Mockler T.C."/>
            <person name="Schmutz J."/>
            <person name="Rokhsar D."/>
            <person name="Bevan M.W."/>
        </authorList>
    </citation>
    <scope>NUCLEOTIDE SEQUENCE</scope>
    <source>
        <strain evidence="4">Bd21</strain>
    </source>
</reference>
<dbReference type="InterPro" id="IPR006121">
    <property type="entry name" value="HMA_dom"/>
</dbReference>
<protein>
    <recommendedName>
        <fullName evidence="3">HMA domain-containing protein</fullName>
    </recommendedName>
</protein>
<dbReference type="HOGENOM" id="CLU_100095_0_0_1"/>
<accession>I1IF69</accession>
<dbReference type="AlphaFoldDB" id="I1IF69"/>
<evidence type="ECO:0000313" key="4">
    <source>
        <dbReference type="EMBL" id="PNT69627.1"/>
    </source>
</evidence>